<evidence type="ECO:0000256" key="4">
    <source>
        <dbReference type="SAM" id="MobiDB-lite"/>
    </source>
</evidence>
<keyword evidence="7" id="KW-1185">Reference proteome</keyword>
<dbReference type="InterPro" id="IPR016160">
    <property type="entry name" value="Ald_DH_CS_CYS"/>
</dbReference>
<dbReference type="InterPro" id="IPR016162">
    <property type="entry name" value="Ald_DH_N"/>
</dbReference>
<dbReference type="CDD" id="cd07100">
    <property type="entry name" value="ALDH_SSADH1_GabD1"/>
    <property type="match status" value="1"/>
</dbReference>
<dbReference type="OrthoDB" id="6342at2157"/>
<sequence>MSIESTNPATGETVETYEEDSSADRDEALERAEAVFDEWREVPIEDRQEMLARAGEQLRENESTYAELMTEEMGKPIAQSHAEVEKCAWLCDYYAEHAAEHLQDDRIASESDARTLVSYEPIGTVLAIMPWNFPFWQAFRFAVPNLAAGNVGILKHASNVPGCARAIEEVFREAGCPEGAFTSLLIGSEEIDEVIADDRIEAVTLTGSSGAGRSVAETAGSELKKTVLELGGSDPFVVLDDADLELAVEKGTQARLINSGQSCIAAKRFIVVEDVYDEFLEAFVERMDEQVVGDPTDEDTDVGPQAREDLMETLDEQVQETVEQGAECHVGGEPMDREGAFYPPTVLTDIPEGSPADREELFGPAASVFRVPDEEAAIEKANDTQFGLGASVWTEDYARGERVARRFESGMAFVNELVKSDPRLPFGGVKASGYGRELAEQGIREFVNEKTIWVQHQNGEDDGLVE</sequence>
<dbReference type="AlphaFoldDB" id="A0A1I6SIB1"/>
<dbReference type="Pfam" id="PF00171">
    <property type="entry name" value="Aldedh"/>
    <property type="match status" value="1"/>
</dbReference>
<dbReference type="InterPro" id="IPR044148">
    <property type="entry name" value="ALDH_GabD1-like"/>
</dbReference>
<dbReference type="SUPFAM" id="SSF53720">
    <property type="entry name" value="ALDH-like"/>
    <property type="match status" value="1"/>
</dbReference>
<dbReference type="InterPro" id="IPR047110">
    <property type="entry name" value="GABD/Sad-like"/>
</dbReference>
<comment type="similarity">
    <text evidence="1">Belongs to the aldehyde dehydrogenase family.</text>
</comment>
<dbReference type="GO" id="GO:0004777">
    <property type="term" value="F:succinate-semialdehyde dehydrogenase (NAD+) activity"/>
    <property type="evidence" value="ECO:0007669"/>
    <property type="project" value="TreeGrafter"/>
</dbReference>
<dbReference type="Gene3D" id="3.40.309.10">
    <property type="entry name" value="Aldehyde Dehydrogenase, Chain A, domain 2"/>
    <property type="match status" value="1"/>
</dbReference>
<dbReference type="InterPro" id="IPR016161">
    <property type="entry name" value="Ald_DH/histidinol_DH"/>
</dbReference>
<evidence type="ECO:0000313" key="7">
    <source>
        <dbReference type="Proteomes" id="UP000199199"/>
    </source>
</evidence>
<dbReference type="FunFam" id="3.40.309.10:FF:000009">
    <property type="entry name" value="Aldehyde dehydrogenase A"/>
    <property type="match status" value="1"/>
</dbReference>
<protein>
    <submittedName>
        <fullName evidence="6">Succinate-semialdehyde dehydrogenase / glutarate-semialdehyde dehydrogenase</fullName>
    </submittedName>
</protein>
<proteinExistence type="inferred from homology"/>
<organism evidence="6 7">
    <name type="scientific">Halostagnicola kamekurae</name>
    <dbReference type="NCBI Taxonomy" id="619731"/>
    <lineage>
        <taxon>Archaea</taxon>
        <taxon>Methanobacteriati</taxon>
        <taxon>Methanobacteriota</taxon>
        <taxon>Stenosarchaea group</taxon>
        <taxon>Halobacteria</taxon>
        <taxon>Halobacteriales</taxon>
        <taxon>Natrialbaceae</taxon>
        <taxon>Halostagnicola</taxon>
    </lineage>
</organism>
<dbReference type="GO" id="GO:0004030">
    <property type="term" value="F:aldehyde dehydrogenase [NAD(P)+] activity"/>
    <property type="evidence" value="ECO:0007669"/>
    <property type="project" value="InterPro"/>
</dbReference>
<evidence type="ECO:0000259" key="5">
    <source>
        <dbReference type="Pfam" id="PF00171"/>
    </source>
</evidence>
<feature type="region of interest" description="Disordered" evidence="4">
    <location>
        <begin position="1"/>
        <end position="26"/>
    </location>
</feature>
<evidence type="ECO:0000256" key="3">
    <source>
        <dbReference type="ARBA" id="ARBA00023002"/>
    </source>
</evidence>
<evidence type="ECO:0000313" key="6">
    <source>
        <dbReference type="EMBL" id="SFS76705.1"/>
    </source>
</evidence>
<reference evidence="7" key="1">
    <citation type="submission" date="2016-10" db="EMBL/GenBank/DDBJ databases">
        <authorList>
            <person name="Varghese N."/>
            <person name="Submissions S."/>
        </authorList>
    </citation>
    <scope>NUCLEOTIDE SEQUENCE [LARGE SCALE GENOMIC DNA]</scope>
    <source>
        <strain evidence="7">DSM 22427</strain>
    </source>
</reference>
<gene>
    <name evidence="6" type="ORF">SAMN04488556_2698</name>
</gene>
<dbReference type="PANTHER" id="PTHR43217:SF1">
    <property type="entry name" value="SUCCINATE SEMIALDEHYDE DEHYDROGENASE [NAD(P)+] SAD"/>
    <property type="match status" value="1"/>
</dbReference>
<dbReference type="PANTHER" id="PTHR43217">
    <property type="entry name" value="SUCCINATE SEMIALDEHYDE DEHYDROGENASE [NAD(P)+] SAD"/>
    <property type="match status" value="1"/>
</dbReference>
<evidence type="ECO:0000256" key="1">
    <source>
        <dbReference type="ARBA" id="ARBA00009986"/>
    </source>
</evidence>
<dbReference type="RefSeq" id="WP_092905576.1">
    <property type="nucleotide sequence ID" value="NZ_FOZS01000002.1"/>
</dbReference>
<name>A0A1I6SIB1_9EURY</name>
<feature type="domain" description="Aldehyde dehydrogenase" evidence="5">
    <location>
        <begin position="3"/>
        <end position="452"/>
    </location>
</feature>
<dbReference type="EMBL" id="FOZS01000002">
    <property type="protein sequence ID" value="SFS76705.1"/>
    <property type="molecule type" value="Genomic_DNA"/>
</dbReference>
<dbReference type="PROSITE" id="PS00070">
    <property type="entry name" value="ALDEHYDE_DEHYDR_CYS"/>
    <property type="match status" value="1"/>
</dbReference>
<dbReference type="Proteomes" id="UP000199199">
    <property type="component" value="Unassembled WGS sequence"/>
</dbReference>
<dbReference type="InterPro" id="IPR016163">
    <property type="entry name" value="Ald_DH_C"/>
</dbReference>
<accession>A0A1I6SIB1</accession>
<feature type="compositionally biased region" description="Polar residues" evidence="4">
    <location>
        <begin position="1"/>
        <end position="10"/>
    </location>
</feature>
<keyword evidence="2" id="KW-0521">NADP</keyword>
<dbReference type="FunFam" id="3.40.605.10:FF:000012">
    <property type="entry name" value="NAD-dependent succinate-semialdehyde dehydrogenase"/>
    <property type="match status" value="1"/>
</dbReference>
<dbReference type="Gene3D" id="3.40.605.10">
    <property type="entry name" value="Aldehyde Dehydrogenase, Chain A, domain 1"/>
    <property type="match status" value="1"/>
</dbReference>
<evidence type="ECO:0000256" key="2">
    <source>
        <dbReference type="ARBA" id="ARBA00022857"/>
    </source>
</evidence>
<dbReference type="InterPro" id="IPR015590">
    <property type="entry name" value="Aldehyde_DH_dom"/>
</dbReference>
<keyword evidence="3" id="KW-0560">Oxidoreductase</keyword>